<name>W5SQC3_9SPIR</name>
<keyword evidence="1" id="KW-0614">Plasmid</keyword>
<dbReference type="HOGENOM" id="CLU_3096247_0_0_12"/>
<dbReference type="EMBL" id="CP004312">
    <property type="protein sequence ID" value="AHH07291.1"/>
    <property type="molecule type" value="Genomic_DNA"/>
</dbReference>
<organism evidence="1">
    <name type="scientific">Borrelia crocidurae DOU</name>
    <dbReference type="NCBI Taxonomy" id="1293575"/>
    <lineage>
        <taxon>Bacteria</taxon>
        <taxon>Pseudomonadati</taxon>
        <taxon>Spirochaetota</taxon>
        <taxon>Spirochaetia</taxon>
        <taxon>Spirochaetales</taxon>
        <taxon>Borreliaceae</taxon>
        <taxon>Borrelia</taxon>
    </lineage>
</organism>
<dbReference type="AlphaFoldDB" id="W5SQC3"/>
<reference evidence="1" key="1">
    <citation type="submission" date="2013-02" db="EMBL/GenBank/DDBJ databases">
        <title>Comparative genomics of Borrelia species.</title>
        <authorList>
            <person name="Schwan T.G."/>
            <person name="Raffel S.J."/>
            <person name="Porcella S.F."/>
        </authorList>
    </citation>
    <scope>NUCLEOTIDE SEQUENCE</scope>
    <source>
        <strain evidence="1">DOU</strain>
        <plasmid evidence="1">unnamed</plasmid>
    </source>
</reference>
<evidence type="ECO:0000313" key="1">
    <source>
        <dbReference type="EMBL" id="AHH07291.1"/>
    </source>
</evidence>
<gene>
    <name evidence="1" type="ORF">BCD_1225</name>
</gene>
<proteinExistence type="predicted"/>
<accession>W5SQC3</accession>
<geneLocation type="plasmid" evidence="1">
    <name>unnamed</name>
</geneLocation>
<protein>
    <submittedName>
        <fullName evidence="1">Uncharacterized protein</fullName>
    </submittedName>
</protein>
<sequence length="51" mass="6268">MFYFFIAFLLKIVRDKNKMDTAMNEWINYNSTTHKNIYIKLLIHFDINLKP</sequence>